<keyword evidence="1" id="KW-1133">Transmembrane helix</keyword>
<evidence type="ECO:0000313" key="2">
    <source>
        <dbReference type="EMBL" id="CAD8075691.1"/>
    </source>
</evidence>
<reference evidence="2" key="1">
    <citation type="submission" date="2021-01" db="EMBL/GenBank/DDBJ databases">
        <authorList>
            <consortium name="Genoscope - CEA"/>
            <person name="William W."/>
        </authorList>
    </citation>
    <scope>NUCLEOTIDE SEQUENCE</scope>
</reference>
<protein>
    <submittedName>
        <fullName evidence="2">Uncharacterized protein</fullName>
    </submittedName>
</protein>
<name>A0A8S1MC17_9CILI</name>
<keyword evidence="1" id="KW-0472">Membrane</keyword>
<keyword evidence="3" id="KW-1185">Reference proteome</keyword>
<evidence type="ECO:0000313" key="3">
    <source>
        <dbReference type="Proteomes" id="UP000692954"/>
    </source>
</evidence>
<dbReference type="EMBL" id="CAJJDN010000033">
    <property type="protein sequence ID" value="CAD8075691.1"/>
    <property type="molecule type" value="Genomic_DNA"/>
</dbReference>
<gene>
    <name evidence="2" type="ORF">PSON_ATCC_30995.1.T0330386</name>
</gene>
<comment type="caution">
    <text evidence="2">The sequence shown here is derived from an EMBL/GenBank/DDBJ whole genome shotgun (WGS) entry which is preliminary data.</text>
</comment>
<sequence>MQLLLNQKFQNQRNNILVIDPENLSQEYIYISHCIRQYIQSIKYISYQGQLQNLIMFYNKGCDQRRIIKIIAMENIYFIISIIIRIQNISDFLLNKT</sequence>
<proteinExistence type="predicted"/>
<organism evidence="2 3">
    <name type="scientific">Paramecium sonneborni</name>
    <dbReference type="NCBI Taxonomy" id="65129"/>
    <lineage>
        <taxon>Eukaryota</taxon>
        <taxon>Sar</taxon>
        <taxon>Alveolata</taxon>
        <taxon>Ciliophora</taxon>
        <taxon>Intramacronucleata</taxon>
        <taxon>Oligohymenophorea</taxon>
        <taxon>Peniculida</taxon>
        <taxon>Parameciidae</taxon>
        <taxon>Paramecium</taxon>
    </lineage>
</organism>
<keyword evidence="1" id="KW-0812">Transmembrane</keyword>
<dbReference type="AlphaFoldDB" id="A0A8S1MC17"/>
<evidence type="ECO:0000256" key="1">
    <source>
        <dbReference type="SAM" id="Phobius"/>
    </source>
</evidence>
<dbReference type="Proteomes" id="UP000692954">
    <property type="component" value="Unassembled WGS sequence"/>
</dbReference>
<accession>A0A8S1MC17</accession>
<feature type="transmembrane region" description="Helical" evidence="1">
    <location>
        <begin position="67"/>
        <end position="86"/>
    </location>
</feature>